<evidence type="ECO:0000259" key="6">
    <source>
        <dbReference type="Pfam" id="PF07980"/>
    </source>
</evidence>
<evidence type="ECO:0000256" key="3">
    <source>
        <dbReference type="ARBA" id="ARBA00022729"/>
    </source>
</evidence>
<reference evidence="8" key="1">
    <citation type="submission" date="2020-05" db="EMBL/GenBank/DDBJ databases">
        <title>Chitinophaga laudate sp. nov., isolated from a tropical peat swamp.</title>
        <authorList>
            <person name="Goh C.B.S."/>
            <person name="Lee M.S."/>
            <person name="Parimannan S."/>
            <person name="Pasbakhsh P."/>
            <person name="Yule C.M."/>
            <person name="Rajandas H."/>
            <person name="Loke S."/>
            <person name="Croft L."/>
            <person name="Tan J.B.L."/>
        </authorList>
    </citation>
    <scope>NUCLEOTIDE SEQUENCE</scope>
    <source>
        <strain evidence="8">Mgbs1</strain>
    </source>
</reference>
<dbReference type="AlphaFoldDB" id="A0A433WBR3"/>
<comment type="caution">
    <text evidence="8">The sequence shown here is derived from an EMBL/GenBank/DDBJ whole genome shotgun (WGS) entry which is preliminary data.</text>
</comment>
<organism evidence="8 9">
    <name type="scientific">Chitinophaga solisilvae</name>
    <dbReference type="NCBI Taxonomy" id="1233460"/>
    <lineage>
        <taxon>Bacteria</taxon>
        <taxon>Pseudomonadati</taxon>
        <taxon>Bacteroidota</taxon>
        <taxon>Chitinophagia</taxon>
        <taxon>Chitinophagales</taxon>
        <taxon>Chitinophagaceae</taxon>
        <taxon>Chitinophaga</taxon>
    </lineage>
</organism>
<dbReference type="GO" id="GO:0009279">
    <property type="term" value="C:cell outer membrane"/>
    <property type="evidence" value="ECO:0007669"/>
    <property type="project" value="UniProtKB-SubCell"/>
</dbReference>
<dbReference type="Gene3D" id="1.25.40.390">
    <property type="match status" value="1"/>
</dbReference>
<evidence type="ECO:0000256" key="4">
    <source>
        <dbReference type="ARBA" id="ARBA00023136"/>
    </source>
</evidence>
<name>A0A433WBR3_9BACT</name>
<feature type="domain" description="SusD-like N-terminal" evidence="7">
    <location>
        <begin position="90"/>
        <end position="210"/>
    </location>
</feature>
<dbReference type="InterPro" id="IPR012944">
    <property type="entry name" value="SusD_RagB_dom"/>
</dbReference>
<dbReference type="Proteomes" id="UP000281028">
    <property type="component" value="Unassembled WGS sequence"/>
</dbReference>
<comment type="similarity">
    <text evidence="2">Belongs to the SusD family.</text>
</comment>
<feature type="domain" description="RagB/SusD" evidence="6">
    <location>
        <begin position="294"/>
        <end position="553"/>
    </location>
</feature>
<gene>
    <name evidence="8" type="ORF">ECE50_013780</name>
</gene>
<evidence type="ECO:0000256" key="2">
    <source>
        <dbReference type="ARBA" id="ARBA00006275"/>
    </source>
</evidence>
<dbReference type="Pfam" id="PF07980">
    <property type="entry name" value="SusD_RagB"/>
    <property type="match status" value="1"/>
</dbReference>
<dbReference type="InterPro" id="IPR011990">
    <property type="entry name" value="TPR-like_helical_dom_sf"/>
</dbReference>
<dbReference type="SUPFAM" id="SSF48452">
    <property type="entry name" value="TPR-like"/>
    <property type="match status" value="1"/>
</dbReference>
<keyword evidence="3" id="KW-0732">Signal</keyword>
<evidence type="ECO:0000313" key="9">
    <source>
        <dbReference type="Proteomes" id="UP000281028"/>
    </source>
</evidence>
<dbReference type="InterPro" id="IPR033985">
    <property type="entry name" value="SusD-like_N"/>
</dbReference>
<protein>
    <submittedName>
        <fullName evidence="8">RagB/SusD family nutrient uptake outer membrane protein</fullName>
    </submittedName>
</protein>
<evidence type="ECO:0000259" key="7">
    <source>
        <dbReference type="Pfam" id="PF14322"/>
    </source>
</evidence>
<sequence>MKKRLYLPVILTTILAATGCKKYVDKGLPDQFDDNTFWRSEDNVRSYNWGFYELFPGYGNNANFGDFYFTSFSDDQASPAFARFTQNIPAGTGGTKWDFSYVRKANVLLERVDQVPMADEAKNHWKGVARFFRALTYFNIVKDYGDAPWIGKSMDITNTDLIYKPRDPRTLVMDSVLSDLNFAVANLREKDIPNTINRSVALALKSRVCLYEGTWRKYHVKVALPEADKFLKAAKEASEALMTGTFKLSPDYVTQYNSLDLANNQEIILYKKYLPGYLTHSVIGYLTSSTQESGLSKSAIDAYLCTDGLPVKLSPLYKGDDTIINTRANRDKRLLLSIDTVLCYNTKLVEGRSSSTGYRPTKFLQPLVSNVLAPYNDTDAPLFWLAEVLLNYAEAAAELSAMGQYAFVQADLDKSVNLLRARVGMPALQVLGDQAAVNGTAYTDPARDPQVPSLIWEIRRERRVELMLDGFRFHDLMRWAKGDYLNTSNKDIWRGAKVRPNPDIITDAEGYLLPYKPAAASRTFADPKNYLQPIPSGQIALYPSGKMSQNPGWE</sequence>
<keyword evidence="4" id="KW-0472">Membrane</keyword>
<dbReference type="Pfam" id="PF14322">
    <property type="entry name" value="SusD-like_3"/>
    <property type="match status" value="1"/>
</dbReference>
<dbReference type="PROSITE" id="PS51257">
    <property type="entry name" value="PROKAR_LIPOPROTEIN"/>
    <property type="match status" value="1"/>
</dbReference>
<accession>A0A433WBR3</accession>
<evidence type="ECO:0000313" key="8">
    <source>
        <dbReference type="EMBL" id="NSL87912.1"/>
    </source>
</evidence>
<evidence type="ECO:0000256" key="5">
    <source>
        <dbReference type="ARBA" id="ARBA00023237"/>
    </source>
</evidence>
<dbReference type="EMBL" id="RIAR02000001">
    <property type="protein sequence ID" value="NSL87912.1"/>
    <property type="molecule type" value="Genomic_DNA"/>
</dbReference>
<comment type="subcellular location">
    <subcellularLocation>
        <location evidence="1">Cell outer membrane</location>
    </subcellularLocation>
</comment>
<evidence type="ECO:0000256" key="1">
    <source>
        <dbReference type="ARBA" id="ARBA00004442"/>
    </source>
</evidence>
<keyword evidence="9" id="KW-1185">Reference proteome</keyword>
<dbReference type="OrthoDB" id="5694214at2"/>
<keyword evidence="5" id="KW-0998">Cell outer membrane</keyword>
<proteinExistence type="inferred from homology"/>